<evidence type="ECO:0000313" key="2">
    <source>
        <dbReference type="EMBL" id="CRZ12047.1"/>
    </source>
</evidence>
<accession>A0A0H5REU0</accession>
<protein>
    <submittedName>
        <fullName evidence="2">Uncharacterized protein</fullName>
    </submittedName>
</protein>
<organism evidence="2">
    <name type="scientific">Spongospora subterranea</name>
    <dbReference type="NCBI Taxonomy" id="70186"/>
    <lineage>
        <taxon>Eukaryota</taxon>
        <taxon>Sar</taxon>
        <taxon>Rhizaria</taxon>
        <taxon>Endomyxa</taxon>
        <taxon>Phytomyxea</taxon>
        <taxon>Plasmodiophorida</taxon>
        <taxon>Plasmodiophoridae</taxon>
        <taxon>Spongospora</taxon>
    </lineage>
</organism>
<reference evidence="2" key="1">
    <citation type="submission" date="2015-04" db="EMBL/GenBank/DDBJ databases">
        <title>The genome sequence of the plant pathogenic Rhizarian Plasmodiophora brassicae reveals insights in its biotrophic life cycle and the origin of chitin synthesis.</title>
        <authorList>
            <person name="Schwelm A."/>
            <person name="Fogelqvist J."/>
            <person name="Knaust A."/>
            <person name="Julke S."/>
            <person name="Lilja T."/>
            <person name="Dhandapani V."/>
            <person name="Bonilla-Rosso G."/>
            <person name="Karlsson M."/>
            <person name="Shevchenko A."/>
            <person name="Choi S.R."/>
            <person name="Kim H.G."/>
            <person name="Park J.Y."/>
            <person name="Lim Y.P."/>
            <person name="Ludwig-Muller J."/>
            <person name="Dixelius C."/>
        </authorList>
    </citation>
    <scope>NUCLEOTIDE SEQUENCE</scope>
    <source>
        <tissue evidence="2">Potato root galls</tissue>
    </source>
</reference>
<dbReference type="EMBL" id="HACM01011605">
    <property type="protein sequence ID" value="CRZ12047.1"/>
    <property type="molecule type" value="Transcribed_RNA"/>
</dbReference>
<evidence type="ECO:0000256" key="1">
    <source>
        <dbReference type="SAM" id="MobiDB-lite"/>
    </source>
</evidence>
<dbReference type="AlphaFoldDB" id="A0A0H5REU0"/>
<feature type="compositionally biased region" description="Polar residues" evidence="1">
    <location>
        <begin position="1"/>
        <end position="18"/>
    </location>
</feature>
<name>A0A0H5REU0_9EUKA</name>
<feature type="region of interest" description="Disordered" evidence="1">
    <location>
        <begin position="1"/>
        <end position="31"/>
    </location>
</feature>
<proteinExistence type="predicted"/>
<sequence>MSGPGQQRSLDTVTTNADSGLHHRPLLSTSYSDNAANRNKFQAIRDMQENIFQLQCKQFPDQRENLSKCSYEEIVASFELKQENSDHLFESLQKVATMLEEIEHPSHNAF</sequence>